<evidence type="ECO:0000313" key="3">
    <source>
        <dbReference type="Proteomes" id="UP000244224"/>
    </source>
</evidence>
<organism evidence="2 3">
    <name type="scientific">Gemmobacter caeni</name>
    <dbReference type="NCBI Taxonomy" id="589035"/>
    <lineage>
        <taxon>Bacteria</taxon>
        <taxon>Pseudomonadati</taxon>
        <taxon>Pseudomonadota</taxon>
        <taxon>Alphaproteobacteria</taxon>
        <taxon>Rhodobacterales</taxon>
        <taxon>Paracoccaceae</taxon>
        <taxon>Gemmobacter</taxon>
    </lineage>
</organism>
<reference evidence="2 3" key="1">
    <citation type="submission" date="2018-04" db="EMBL/GenBank/DDBJ databases">
        <title>Genomic Encyclopedia of Archaeal and Bacterial Type Strains, Phase II (KMG-II): from individual species to whole genera.</title>
        <authorList>
            <person name="Goeker M."/>
        </authorList>
    </citation>
    <scope>NUCLEOTIDE SEQUENCE [LARGE SCALE GENOMIC DNA]</scope>
    <source>
        <strain evidence="2 3">DSM 21823</strain>
    </source>
</reference>
<sequence length="478" mass="52421">MPRIPSVAAFLKPDNGYEPTEAERRLIAACQKGEHCILSDERPTGPTDANVVRADLIRLLILGGTKDCGLHESGVWLEGGWVTGMLDLSHSIGRGKLVLDEAIFEKAPVLSYAQFDQVSFVRSKLPGLHAECLQVKHNLSFAGAMIRGCINLMNAVVGGQISLTGANLDAGGTYAVLKAQGLRAGSLIFRDIRESNGAIELVSAHVSDLVDEPKSWNQFAGKIHLIGFSYDRLVDVWKTKERLNWLASLKGVHFSPQPYTQLAKTLAAMGHNRAARRVLYEREEILGQEQLREGRKKLSELWRGSRGDSAAAQEVRADIGEHWCRMRFWQATHWLIGRVVGHGYLPERALIVSLKVLTVATLGYFIVWRAGGMVPNSDVVMTSAQWAQAMAENPAAPAHAWEHLGAGQHYETFNAFAYAADVFVPLFDLGQESAWAATTANFLGTMAWGAKWLLQGMGWLVSALGVAAITGIMQKDRD</sequence>
<keyword evidence="1" id="KW-0472">Membrane</keyword>
<evidence type="ECO:0000313" key="2">
    <source>
        <dbReference type="EMBL" id="PTX46843.1"/>
    </source>
</evidence>
<keyword evidence="3" id="KW-1185">Reference proteome</keyword>
<comment type="caution">
    <text evidence="2">The sequence shown here is derived from an EMBL/GenBank/DDBJ whole genome shotgun (WGS) entry which is preliminary data.</text>
</comment>
<protein>
    <recommendedName>
        <fullName evidence="4">Pentapeptide repeat protein</fullName>
    </recommendedName>
</protein>
<accession>A0A2T6ASQ1</accession>
<keyword evidence="1" id="KW-1133">Transmembrane helix</keyword>
<dbReference type="EMBL" id="QBKP01000015">
    <property type="protein sequence ID" value="PTX46843.1"/>
    <property type="molecule type" value="Genomic_DNA"/>
</dbReference>
<dbReference type="OrthoDB" id="6865449at2"/>
<keyword evidence="1" id="KW-0812">Transmembrane</keyword>
<feature type="transmembrane region" description="Helical" evidence="1">
    <location>
        <begin position="452"/>
        <end position="473"/>
    </location>
</feature>
<proteinExistence type="predicted"/>
<name>A0A2T6ASQ1_9RHOB</name>
<dbReference type="RefSeq" id="WP_108130165.1">
    <property type="nucleotide sequence ID" value="NZ_QBKP01000015.1"/>
</dbReference>
<evidence type="ECO:0000256" key="1">
    <source>
        <dbReference type="SAM" id="Phobius"/>
    </source>
</evidence>
<evidence type="ECO:0008006" key="4">
    <source>
        <dbReference type="Google" id="ProtNLM"/>
    </source>
</evidence>
<dbReference type="AlphaFoldDB" id="A0A2T6ASQ1"/>
<gene>
    <name evidence="2" type="ORF">C8N34_11598</name>
</gene>
<dbReference type="Proteomes" id="UP000244224">
    <property type="component" value="Unassembled WGS sequence"/>
</dbReference>